<keyword evidence="3" id="KW-1185">Reference proteome</keyword>
<evidence type="ECO:0000313" key="3">
    <source>
        <dbReference type="Proteomes" id="UP001153678"/>
    </source>
</evidence>
<feature type="region of interest" description="Disordered" evidence="1">
    <location>
        <begin position="138"/>
        <end position="160"/>
    </location>
</feature>
<gene>
    <name evidence="2" type="ORF">FWILDA_LOCUS17475</name>
</gene>
<name>A0A9W4T7W3_9GLOM</name>
<comment type="caution">
    <text evidence="2">The sequence shown here is derived from an EMBL/GenBank/DDBJ whole genome shotgun (WGS) entry which is preliminary data.</text>
</comment>
<feature type="compositionally biased region" description="Basic and acidic residues" evidence="1">
    <location>
        <begin position="138"/>
        <end position="152"/>
    </location>
</feature>
<feature type="non-terminal residue" evidence="2">
    <location>
        <position position="182"/>
    </location>
</feature>
<protein>
    <submittedName>
        <fullName evidence="2">16240_t:CDS:1</fullName>
    </submittedName>
</protein>
<evidence type="ECO:0000256" key="1">
    <source>
        <dbReference type="SAM" id="MobiDB-lite"/>
    </source>
</evidence>
<feature type="non-terminal residue" evidence="2">
    <location>
        <position position="1"/>
    </location>
</feature>
<accession>A0A9W4T7W3</accession>
<dbReference type="OrthoDB" id="2388346at2759"/>
<dbReference type="EMBL" id="CAMKVN010013884">
    <property type="protein sequence ID" value="CAI2196233.1"/>
    <property type="molecule type" value="Genomic_DNA"/>
</dbReference>
<evidence type="ECO:0000313" key="2">
    <source>
        <dbReference type="EMBL" id="CAI2196233.1"/>
    </source>
</evidence>
<proteinExistence type="predicted"/>
<sequence length="182" mass="20665">DILRSSNATPKRMSDCIFYRNLWWDKGEFSEGAKWEEVTKVSFPTCLTLIFVLAINCYSYIRLPYVLATGIAIEEYEKCTKEFKIHGCWEWSDGKILIYEFPSMPHEVKISAIVKQINKKCGNADRTGAEIYGFGSTKTRDRNHGKEVDASFRPKKPAVTAPNGSNGDVISVLFIGYELFKA</sequence>
<dbReference type="AlphaFoldDB" id="A0A9W4T7W3"/>
<dbReference type="Proteomes" id="UP001153678">
    <property type="component" value="Unassembled WGS sequence"/>
</dbReference>
<reference evidence="2" key="1">
    <citation type="submission" date="2022-08" db="EMBL/GenBank/DDBJ databases">
        <authorList>
            <person name="Kallberg Y."/>
            <person name="Tangrot J."/>
            <person name="Rosling A."/>
        </authorList>
    </citation>
    <scope>NUCLEOTIDE SEQUENCE</scope>
    <source>
        <strain evidence="2">Wild A</strain>
    </source>
</reference>
<organism evidence="2 3">
    <name type="scientific">Funneliformis geosporum</name>
    <dbReference type="NCBI Taxonomy" id="1117311"/>
    <lineage>
        <taxon>Eukaryota</taxon>
        <taxon>Fungi</taxon>
        <taxon>Fungi incertae sedis</taxon>
        <taxon>Mucoromycota</taxon>
        <taxon>Glomeromycotina</taxon>
        <taxon>Glomeromycetes</taxon>
        <taxon>Glomerales</taxon>
        <taxon>Glomeraceae</taxon>
        <taxon>Funneliformis</taxon>
    </lineage>
</organism>